<evidence type="ECO:0000256" key="4">
    <source>
        <dbReference type="ARBA" id="ARBA00023136"/>
    </source>
</evidence>
<dbReference type="Proteomes" id="UP000266118">
    <property type="component" value="Chromosome"/>
</dbReference>
<proteinExistence type="predicted"/>
<sequence length="1537" mass="171964">MNLDGTLIRDLNKDTLLYAGALKLRISDWFFLKKNIDLNYIGLENAVIHTYRKDSVWNYQFLINYFSSTKKDTSSKKNIDLNLKKVDLKNVSIEENDLWVGTRTSVTLGSLLLDADNIDLNKLNFKINLLEIDKPIIVMDNFKGRRPNQLSTLSSRSLKDTGLQFNSGGIFLKADSLQITDGKFVLLNNNRPHNPVKFFDPDNIQFSHINLSARKIAFANDTIVAGIKLSTRERSGLEVKKLVANFRLTPEIMEFKNLDVITANSHLHNYYAMKFKHFNDDMNDFTNKVKIVAHFNNAIVNSNDIAFFAPELKSWNKKFTVSGDALGPVVNFSVKKLNIQDADGMRLRGDLAMKGLPDIDTTIINLQNLDATTDYNQLIPIAPQLKNVNNPNLSAMGVVNYMGSFKGTIHHFFTDGLLHSALGDAAVKLNLKLPNEGEPGYDGTLITKKFNLGRFIDSKIVGNIAFNGKFTGTSFSLNTMKASLNGHFNSFEVNGYPYADIDVNGTFQKKYFTGDLTINDSSASFLSNVEIDLSGEKPRFNILGDLVNLDLKKTKLSKENIKLTALFDLNFSGNNIDDFLGDAKMLNVSISKDSNKISFDSLTLSASLDSNHYKVLRLDNNQFNAEVRGQYSILDLPTTFQSFLNKYYPAIIHKPTKVPKNQQFTMEVHTGMFDKYAHLIDSNLHGLDSIVLKGSINTQDSGNFFFNLQVPYVKYKRFKFFNTVLEGNGNFVKIGLDGTIGKFYLSDSSYFPNTNLVISSENNHSLLQLTTGSNNTINEVNIAADIYNLSDGVRIDFRPSYFVLNDKKWNLEKEGEIVIQKDFASAKNVKFSQGFQELTVATEQSRRDTSHNNLVFNLSRVNIGDITPLLFSDPRIEGLASGRILMINFFHDFSVADSLQIEQFRFNGDSVGVINTKGFYSAKTKNIRFDVNSENKSYDFTMKGHYDLNDSVADPLDVAIEMKDMRVNVINEYLSSLFNNIDGQAAGHLEVKGTLSKYKLLGQATLHKASIGVNYTQVTYYIDTANFVFNDGNIDFGNFTIKDKYNNTGTVHGILYHQSFNDMKFDFDISSPKILALDTKAIDNELFYGKAIARVDKFSLKGTQDNMSMYIKARVADTSNINILTVTDAESSDADFIVFKKYGKAIKVAKTDDSHLDINLDLTATNRATINVILDPLTGDVIKAIGSGSLSIHIPPVGNVTMKGKYNIEKGSYNFNFQTLVKRPFEFIDGANNYIEWTGDPENANLHIDAQYTAKQVSINDLINSQSSVQGETGLNNIRGYRGDVYVIVELRGKLLKPDIGFRIDFPTGSSVKSDPDFALFLSRLQSDENEMLKQVTYLIVFNSFAPYGQASGGASSFASTGVNTISSLLTNELNNVFSNALSKLTGDKGLRFELGASTYSSSSILGQVNGSDRLDRQSLNFKLYQSLANDKIIITLGSNFDFGLGNTSSTAIQNGNFQFLPDISVQFVLTRDRKLRAVIFNRSSLGVAGVTSIGRQNRYGVSISYTKDFEKFFADNRNKYKEIKMRNDTLHIDRRK</sequence>
<dbReference type="KEGG" id="ark:D6B99_15270"/>
<evidence type="ECO:0000313" key="6">
    <source>
        <dbReference type="EMBL" id="AYD48849.1"/>
    </source>
</evidence>
<feature type="domain" description="Translocation and assembly module TamB C-terminal" evidence="5">
    <location>
        <begin position="1039"/>
        <end position="1510"/>
    </location>
</feature>
<keyword evidence="2" id="KW-0812">Transmembrane</keyword>
<reference evidence="6 7" key="1">
    <citation type="submission" date="2018-09" db="EMBL/GenBank/DDBJ databases">
        <title>Arachidicoccus sp. nov., a bacterium isolated from soil.</title>
        <authorList>
            <person name="Weon H.-Y."/>
            <person name="Kwon S.-W."/>
            <person name="Lee S.A."/>
        </authorList>
    </citation>
    <scope>NUCLEOTIDE SEQUENCE [LARGE SCALE GENOMIC DNA]</scope>
    <source>
        <strain evidence="6 7">KIS59-12</strain>
    </source>
</reference>
<accession>A0A386HT59</accession>
<evidence type="ECO:0000256" key="1">
    <source>
        <dbReference type="ARBA" id="ARBA00004167"/>
    </source>
</evidence>
<dbReference type="Pfam" id="PF04357">
    <property type="entry name" value="TamB"/>
    <property type="match status" value="1"/>
</dbReference>
<gene>
    <name evidence="6" type="ORF">D6B99_15270</name>
</gene>
<dbReference type="EMBL" id="CP032489">
    <property type="protein sequence ID" value="AYD48849.1"/>
    <property type="molecule type" value="Genomic_DNA"/>
</dbReference>
<dbReference type="InterPro" id="IPR007452">
    <property type="entry name" value="TamB_C"/>
</dbReference>
<keyword evidence="3" id="KW-1133">Transmembrane helix</keyword>
<dbReference type="GO" id="GO:0009306">
    <property type="term" value="P:protein secretion"/>
    <property type="evidence" value="ECO:0007669"/>
    <property type="project" value="InterPro"/>
</dbReference>
<organism evidence="6 7">
    <name type="scientific">Arachidicoccus soli</name>
    <dbReference type="NCBI Taxonomy" id="2341117"/>
    <lineage>
        <taxon>Bacteria</taxon>
        <taxon>Pseudomonadati</taxon>
        <taxon>Bacteroidota</taxon>
        <taxon>Chitinophagia</taxon>
        <taxon>Chitinophagales</taxon>
        <taxon>Chitinophagaceae</taxon>
        <taxon>Arachidicoccus</taxon>
    </lineage>
</organism>
<name>A0A386HT59_9BACT</name>
<dbReference type="OrthoDB" id="680700at2"/>
<protein>
    <recommendedName>
        <fullName evidence="5">Translocation and assembly module TamB C-terminal domain-containing protein</fullName>
    </recommendedName>
</protein>
<evidence type="ECO:0000256" key="3">
    <source>
        <dbReference type="ARBA" id="ARBA00022989"/>
    </source>
</evidence>
<dbReference type="PANTHER" id="PTHR36985">
    <property type="entry name" value="TRANSLOCATION AND ASSEMBLY MODULE SUBUNIT TAMB"/>
    <property type="match status" value="1"/>
</dbReference>
<comment type="subcellular location">
    <subcellularLocation>
        <location evidence="1">Membrane</location>
        <topology evidence="1">Single-pass membrane protein</topology>
    </subcellularLocation>
</comment>
<evidence type="ECO:0000313" key="7">
    <source>
        <dbReference type="Proteomes" id="UP000266118"/>
    </source>
</evidence>
<dbReference type="PANTHER" id="PTHR36985:SF1">
    <property type="entry name" value="TRANSLOCATION AND ASSEMBLY MODULE SUBUNIT TAMB"/>
    <property type="match status" value="1"/>
</dbReference>
<keyword evidence="7" id="KW-1185">Reference proteome</keyword>
<evidence type="ECO:0000256" key="2">
    <source>
        <dbReference type="ARBA" id="ARBA00022692"/>
    </source>
</evidence>
<dbReference type="GO" id="GO:0005886">
    <property type="term" value="C:plasma membrane"/>
    <property type="evidence" value="ECO:0007669"/>
    <property type="project" value="InterPro"/>
</dbReference>
<keyword evidence="4" id="KW-0472">Membrane</keyword>
<evidence type="ECO:0000259" key="5">
    <source>
        <dbReference type="Pfam" id="PF04357"/>
    </source>
</evidence>